<evidence type="ECO:0000256" key="1">
    <source>
        <dbReference type="ARBA" id="ARBA00006336"/>
    </source>
</evidence>
<evidence type="ECO:0000256" key="2">
    <source>
        <dbReference type="ARBA" id="ARBA00022801"/>
    </source>
</evidence>
<dbReference type="PANTHER" id="PTHR43540:SF6">
    <property type="entry name" value="ISOCHORISMATASE-LIKE DOMAIN-CONTAINING PROTEIN"/>
    <property type="match status" value="1"/>
</dbReference>
<keyword evidence="5" id="KW-1185">Reference proteome</keyword>
<protein>
    <submittedName>
        <fullName evidence="4">Isochorismatase family cysteine hydrolase</fullName>
        <ecNumber evidence="4">3.-.-.-</ecNumber>
    </submittedName>
</protein>
<dbReference type="RefSeq" id="WP_343131234.1">
    <property type="nucleotide sequence ID" value="NZ_JBCITK010000001.1"/>
</dbReference>
<evidence type="ECO:0000313" key="5">
    <source>
        <dbReference type="Proteomes" id="UP001418796"/>
    </source>
</evidence>
<feature type="domain" description="Isochorismatase-like" evidence="3">
    <location>
        <begin position="31"/>
        <end position="192"/>
    </location>
</feature>
<dbReference type="InterPro" id="IPR036380">
    <property type="entry name" value="Isochorismatase-like_sf"/>
</dbReference>
<reference evidence="4 5" key="1">
    <citation type="submission" date="2024-03" db="EMBL/GenBank/DDBJ databases">
        <title>Bacilli Hybrid Assemblies.</title>
        <authorList>
            <person name="Kovac J."/>
        </authorList>
    </citation>
    <scope>NUCLEOTIDE SEQUENCE [LARGE SCALE GENOMIC DNA]</scope>
    <source>
        <strain evidence="4 5">FSL R7-0666</strain>
    </source>
</reference>
<dbReference type="PANTHER" id="PTHR43540">
    <property type="entry name" value="PEROXYUREIDOACRYLATE/UREIDOACRYLATE AMIDOHYDROLASE-RELATED"/>
    <property type="match status" value="1"/>
</dbReference>
<name>A0ABU9VL49_9BACI</name>
<dbReference type="InterPro" id="IPR000868">
    <property type="entry name" value="Isochorismatase-like_dom"/>
</dbReference>
<dbReference type="EC" id="3.-.-.-" evidence="4"/>
<dbReference type="Pfam" id="PF00857">
    <property type="entry name" value="Isochorismatase"/>
    <property type="match status" value="1"/>
</dbReference>
<evidence type="ECO:0000259" key="3">
    <source>
        <dbReference type="Pfam" id="PF00857"/>
    </source>
</evidence>
<dbReference type="InterPro" id="IPR050272">
    <property type="entry name" value="Isochorismatase-like_hydrls"/>
</dbReference>
<dbReference type="CDD" id="cd00431">
    <property type="entry name" value="cysteine_hydrolases"/>
    <property type="match status" value="1"/>
</dbReference>
<comment type="similarity">
    <text evidence="1">Belongs to the isochorismatase family.</text>
</comment>
<evidence type="ECO:0000313" key="4">
    <source>
        <dbReference type="EMBL" id="MEN0644563.1"/>
    </source>
</evidence>
<dbReference type="Gene3D" id="3.40.50.850">
    <property type="entry name" value="Isochorismatase-like"/>
    <property type="match status" value="1"/>
</dbReference>
<accession>A0ABU9VL49</accession>
<organism evidence="4 5">
    <name type="scientific">Alkalicoccobacillus gibsonii</name>
    <dbReference type="NCBI Taxonomy" id="79881"/>
    <lineage>
        <taxon>Bacteria</taxon>
        <taxon>Bacillati</taxon>
        <taxon>Bacillota</taxon>
        <taxon>Bacilli</taxon>
        <taxon>Bacillales</taxon>
        <taxon>Bacillaceae</taxon>
        <taxon>Alkalicoccobacillus</taxon>
    </lineage>
</organism>
<comment type="caution">
    <text evidence="4">The sequence shown here is derived from an EMBL/GenBank/DDBJ whole genome shotgun (WGS) entry which is preliminary data.</text>
</comment>
<proteinExistence type="inferred from homology"/>
<dbReference type="Proteomes" id="UP001418796">
    <property type="component" value="Unassembled WGS sequence"/>
</dbReference>
<dbReference type="EMBL" id="JBCITK010000001">
    <property type="protein sequence ID" value="MEN0644563.1"/>
    <property type="molecule type" value="Genomic_DNA"/>
</dbReference>
<dbReference type="GO" id="GO:0016787">
    <property type="term" value="F:hydrolase activity"/>
    <property type="evidence" value="ECO:0007669"/>
    <property type="project" value="UniProtKB-KW"/>
</dbReference>
<gene>
    <name evidence="4" type="ORF">MKY91_15530</name>
</gene>
<dbReference type="SUPFAM" id="SSF52499">
    <property type="entry name" value="Isochorismatase-like hydrolases"/>
    <property type="match status" value="1"/>
</dbReference>
<keyword evidence="2 4" id="KW-0378">Hydrolase</keyword>
<sequence>MPNILFYHSFRSFIIMEVLPIEKTSKSKNKTALVIIDMINAMDFEDADQLYEHALPCAEQIADLKRRTKDAGIPTIYVNDNYGKWQSDFKEIVGFIIDEDKKGRPITELLKPADEDYFVLKPKFSGFFATPLHLLLEHLMVETVILTGVAGNMCVHFTANDAYMRDYKIYVPEDCTASNTTSANEEAMHLIRDVLKGSITPSSRLTFKGDTTGDIVEEDES</sequence>